<accession>A0A1S1UG81</accession>
<evidence type="ECO:0000313" key="1">
    <source>
        <dbReference type="EMBL" id="OHV98193.1"/>
    </source>
</evidence>
<gene>
    <name evidence="1" type="ORF">AKG95_02750</name>
</gene>
<dbReference type="Proteomes" id="UP000179840">
    <property type="component" value="Unassembled WGS sequence"/>
</dbReference>
<evidence type="ECO:0000313" key="2">
    <source>
        <dbReference type="Proteomes" id="UP000179840"/>
    </source>
</evidence>
<organism evidence="1 2">
    <name type="scientific">Janthinobacterium lividum</name>
    <dbReference type="NCBI Taxonomy" id="29581"/>
    <lineage>
        <taxon>Bacteria</taxon>
        <taxon>Pseudomonadati</taxon>
        <taxon>Pseudomonadota</taxon>
        <taxon>Betaproteobacteria</taxon>
        <taxon>Burkholderiales</taxon>
        <taxon>Oxalobacteraceae</taxon>
        <taxon>Janthinobacterium</taxon>
    </lineage>
</organism>
<dbReference type="AlphaFoldDB" id="A0A1S1UG81"/>
<proteinExistence type="predicted"/>
<sequence length="122" mass="13795">MYCLWYFIFLFDRWAAQVSKQTGLVWPSGDCKPIIATLRTPVELIVDTDATIFRDKDDLDWFEGAYVQIDGMGTVLIMKHDNNPSGLTALYVDASCHVNSAVTLLVQFFGLSPKDVKWQTKA</sequence>
<reference evidence="1 2" key="1">
    <citation type="submission" date="2015-06" db="EMBL/GenBank/DDBJ databases">
        <title>Draft genome sequencing of a biphenyl-degrading bacterium, Janthinobacterium lividum MEG1.</title>
        <authorList>
            <person name="Shimodaira J."/>
            <person name="Hatta T."/>
        </authorList>
    </citation>
    <scope>NUCLEOTIDE SEQUENCE [LARGE SCALE GENOMIC DNA]</scope>
    <source>
        <strain evidence="1 2">MEG1</strain>
    </source>
</reference>
<dbReference type="EMBL" id="LFKP01000003">
    <property type="protein sequence ID" value="OHV98193.1"/>
    <property type="molecule type" value="Genomic_DNA"/>
</dbReference>
<protein>
    <submittedName>
        <fullName evidence="1">Uncharacterized protein</fullName>
    </submittedName>
</protein>
<comment type="caution">
    <text evidence="1">The sequence shown here is derived from an EMBL/GenBank/DDBJ whole genome shotgun (WGS) entry which is preliminary data.</text>
</comment>
<name>A0A1S1UG81_9BURK</name>